<sequence>MSVKVSTLDGRAKGVHQSQSASGGKPLAFRIGKTPVSISLDRPIIIEEDDMVVVAGGMNNGVFQARAYRNNTRDVWDAGSGWSLVLLAIPLIPLFG</sequence>
<protein>
    <submittedName>
        <fullName evidence="2">Uncharacterized protein</fullName>
    </submittedName>
</protein>
<dbReference type="RefSeq" id="WP_146170609.1">
    <property type="nucleotide sequence ID" value="NZ_QKZS01000027.1"/>
</dbReference>
<name>A0A2W7QQF4_9RHOB</name>
<dbReference type="AlphaFoldDB" id="A0A2W7QQF4"/>
<accession>A0A2W7QQF4</accession>
<evidence type="ECO:0000313" key="3">
    <source>
        <dbReference type="Proteomes" id="UP000249538"/>
    </source>
</evidence>
<feature type="region of interest" description="Disordered" evidence="1">
    <location>
        <begin position="1"/>
        <end position="26"/>
    </location>
</feature>
<evidence type="ECO:0000313" key="2">
    <source>
        <dbReference type="EMBL" id="PZX48260.1"/>
    </source>
</evidence>
<comment type="caution">
    <text evidence="2">The sequence shown here is derived from an EMBL/GenBank/DDBJ whole genome shotgun (WGS) entry which is preliminary data.</text>
</comment>
<organism evidence="2 3">
    <name type="scientific">Cereibacter changlensis</name>
    <dbReference type="NCBI Taxonomy" id="402884"/>
    <lineage>
        <taxon>Bacteria</taxon>
        <taxon>Pseudomonadati</taxon>
        <taxon>Pseudomonadota</taxon>
        <taxon>Alphaproteobacteria</taxon>
        <taxon>Rhodobacterales</taxon>
        <taxon>Paracoccaceae</taxon>
        <taxon>Cereibacter</taxon>
    </lineage>
</organism>
<proteinExistence type="predicted"/>
<reference evidence="2 3" key="1">
    <citation type="submission" date="2018-06" db="EMBL/GenBank/DDBJ databases">
        <title>Genomic Encyclopedia of Archaeal and Bacterial Type Strains, Phase II (KMG-II): from individual species to whole genera.</title>
        <authorList>
            <person name="Goeker M."/>
        </authorList>
    </citation>
    <scope>NUCLEOTIDE SEQUENCE [LARGE SCALE GENOMIC DNA]</scope>
    <source>
        <strain evidence="2 3">DSM 18774</strain>
    </source>
</reference>
<dbReference type="EMBL" id="QKZS01000027">
    <property type="protein sequence ID" value="PZX48260.1"/>
    <property type="molecule type" value="Genomic_DNA"/>
</dbReference>
<gene>
    <name evidence="2" type="ORF">LX76_04350</name>
</gene>
<evidence type="ECO:0000256" key="1">
    <source>
        <dbReference type="SAM" id="MobiDB-lite"/>
    </source>
</evidence>
<dbReference type="Proteomes" id="UP000249538">
    <property type="component" value="Unassembled WGS sequence"/>
</dbReference>